<evidence type="ECO:0000313" key="7">
    <source>
        <dbReference type="EMBL" id="MVO10221.1"/>
    </source>
</evidence>
<dbReference type="InterPro" id="IPR001139">
    <property type="entry name" value="Glyco_hydro_30"/>
</dbReference>
<evidence type="ECO:0000313" key="8">
    <source>
        <dbReference type="Proteomes" id="UP000431264"/>
    </source>
</evidence>
<dbReference type="InterPro" id="IPR013780">
    <property type="entry name" value="Glyco_hydro_b"/>
</dbReference>
<dbReference type="Proteomes" id="UP000431264">
    <property type="component" value="Unassembled WGS sequence"/>
</dbReference>
<feature type="domain" description="Glycosyl hydrolase family 30 TIM-barrel" evidence="5">
    <location>
        <begin position="93"/>
        <end position="429"/>
    </location>
</feature>
<organism evidence="7 8">
    <name type="scientific">Flavobacterium profundi</name>
    <dbReference type="NCBI Taxonomy" id="1774945"/>
    <lineage>
        <taxon>Bacteria</taxon>
        <taxon>Pseudomonadati</taxon>
        <taxon>Bacteroidota</taxon>
        <taxon>Flavobacteriia</taxon>
        <taxon>Flavobacteriales</taxon>
        <taxon>Flavobacteriaceae</taxon>
        <taxon>Flavobacterium</taxon>
    </lineage>
</organism>
<gene>
    <name evidence="7" type="ORF">GOQ30_13695</name>
</gene>
<dbReference type="SUPFAM" id="SSF51445">
    <property type="entry name" value="(Trans)glycosidases"/>
    <property type="match status" value="1"/>
</dbReference>
<feature type="domain" description="Glycosyl hydrolase family 30 beta sandwich" evidence="6">
    <location>
        <begin position="432"/>
        <end position="492"/>
    </location>
</feature>
<evidence type="ECO:0000259" key="6">
    <source>
        <dbReference type="Pfam" id="PF17189"/>
    </source>
</evidence>
<accession>A0A6I4ITM4</accession>
<evidence type="ECO:0000256" key="3">
    <source>
        <dbReference type="ARBA" id="ARBA00022801"/>
    </source>
</evidence>
<keyword evidence="3 4" id="KW-0378">Hydrolase</keyword>
<dbReference type="Gene3D" id="3.20.20.80">
    <property type="entry name" value="Glycosidases"/>
    <property type="match status" value="1"/>
</dbReference>
<keyword evidence="8" id="KW-1185">Reference proteome</keyword>
<dbReference type="AlphaFoldDB" id="A0A6I4ITM4"/>
<name>A0A6I4ITM4_9FLAO</name>
<keyword evidence="2" id="KW-0732">Signal</keyword>
<evidence type="ECO:0000256" key="2">
    <source>
        <dbReference type="ARBA" id="ARBA00022729"/>
    </source>
</evidence>
<dbReference type="PRINTS" id="PR00843">
    <property type="entry name" value="GLHYDRLASE30"/>
</dbReference>
<evidence type="ECO:0000256" key="1">
    <source>
        <dbReference type="ARBA" id="ARBA00005382"/>
    </source>
</evidence>
<evidence type="ECO:0000256" key="4">
    <source>
        <dbReference type="RuleBase" id="RU361188"/>
    </source>
</evidence>
<dbReference type="GO" id="GO:0016020">
    <property type="term" value="C:membrane"/>
    <property type="evidence" value="ECO:0007669"/>
    <property type="project" value="GOC"/>
</dbReference>
<sequence>MKKTHLLLFALFNLITNSCQQSNSSSTEKVSVIEKQEIKKTTIEKAQIYTTAENTTLRLRLSDTKSFGATQQPKEIETFITVNDAVEFQTFLGIGGAITDASAEVFAKLSKDKQQEFLNAYFSQNGNNYNIIRTNMNSCDFSTTSYTYIQDNDEELNSFSIAVDKQFKIPLIKSAQKLIGKDLVFYFSPWSPPAFMKSNQNMLQGGQLLPKYYASWATYYTKFIKAYEQEGIPVWGLTIQNEPMATQTWESCIYTAEEERDFLKNHLGPTMVKEGFQEKKIIVWDHNRDLMVHRANTIFEDQEAAKYVWGMGFHWYETWTGAEPKFDNVKTVNESYPTKNLLFTEGCKEVFNATEYQKWSHGEKYGKAMINDFNNGTVGWTDWNILLDEHGGPNHVGNFCFAPIHADLSKNELIYTPSYYYIGHFSKFIQPNAKRISTATSRSSLESTSFKNPNGQIVTVVMNSTNAPITYKLILQNKEISIEIPAHAIQSIISE</sequence>
<evidence type="ECO:0000259" key="5">
    <source>
        <dbReference type="Pfam" id="PF02055"/>
    </source>
</evidence>
<reference evidence="8" key="1">
    <citation type="submission" date="2019-05" db="EMBL/GenBank/DDBJ databases">
        <title>Flavobacterium profundi sp. nov., isolated from a deep-sea seamount.</title>
        <authorList>
            <person name="Zhang D.-C."/>
        </authorList>
    </citation>
    <scope>NUCLEOTIDE SEQUENCE [LARGE SCALE GENOMIC DNA]</scope>
    <source>
        <strain evidence="8">TP390</strain>
    </source>
</reference>
<keyword evidence="4" id="KW-0326">Glycosidase</keyword>
<dbReference type="GO" id="GO:0006680">
    <property type="term" value="P:glucosylceramide catabolic process"/>
    <property type="evidence" value="ECO:0007669"/>
    <property type="project" value="TreeGrafter"/>
</dbReference>
<dbReference type="Pfam" id="PF02055">
    <property type="entry name" value="Glyco_hydro_30"/>
    <property type="match status" value="1"/>
</dbReference>
<dbReference type="PANTHER" id="PTHR11069">
    <property type="entry name" value="GLUCOSYLCERAMIDASE"/>
    <property type="match status" value="1"/>
</dbReference>
<comment type="similarity">
    <text evidence="1 4">Belongs to the glycosyl hydrolase 30 family.</text>
</comment>
<dbReference type="OrthoDB" id="9806701at2"/>
<dbReference type="InterPro" id="IPR033452">
    <property type="entry name" value="GH30_C"/>
</dbReference>
<comment type="caution">
    <text evidence="7">The sequence shown here is derived from an EMBL/GenBank/DDBJ whole genome shotgun (WGS) entry which is preliminary data.</text>
</comment>
<dbReference type="Gene3D" id="2.60.40.1180">
    <property type="entry name" value="Golgi alpha-mannosidase II"/>
    <property type="match status" value="1"/>
</dbReference>
<protein>
    <submittedName>
        <fullName evidence="7">Glycosyl hydrolase</fullName>
    </submittedName>
</protein>
<dbReference type="GO" id="GO:0004348">
    <property type="term" value="F:glucosylceramidase activity"/>
    <property type="evidence" value="ECO:0007669"/>
    <property type="project" value="InterPro"/>
</dbReference>
<dbReference type="PANTHER" id="PTHR11069:SF23">
    <property type="entry name" value="LYSOSOMAL ACID GLUCOSYLCERAMIDASE"/>
    <property type="match status" value="1"/>
</dbReference>
<dbReference type="InterPro" id="IPR017853">
    <property type="entry name" value="GH"/>
</dbReference>
<dbReference type="EMBL" id="WQLW01000011">
    <property type="protein sequence ID" value="MVO10221.1"/>
    <property type="molecule type" value="Genomic_DNA"/>
</dbReference>
<dbReference type="Pfam" id="PF17189">
    <property type="entry name" value="Glyco_hydro_30C"/>
    <property type="match status" value="1"/>
</dbReference>
<dbReference type="RefSeq" id="WP_140998650.1">
    <property type="nucleotide sequence ID" value="NZ_VDCZ01000011.1"/>
</dbReference>
<proteinExistence type="inferred from homology"/>
<dbReference type="InterPro" id="IPR033453">
    <property type="entry name" value="Glyco_hydro_30_TIM-barrel"/>
</dbReference>